<gene>
    <name evidence="2" type="ORF">QBC46DRAFT_6111</name>
</gene>
<keyword evidence="1" id="KW-0812">Transmembrane</keyword>
<comment type="caution">
    <text evidence="2">The sequence shown here is derived from an EMBL/GenBank/DDBJ whole genome shotgun (WGS) entry which is preliminary data.</text>
</comment>
<accession>A0AAN6NKE7</accession>
<keyword evidence="1" id="KW-1133">Transmembrane helix</keyword>
<keyword evidence="3" id="KW-1185">Reference proteome</keyword>
<keyword evidence="1" id="KW-0472">Membrane</keyword>
<protein>
    <submittedName>
        <fullName evidence="2">Uncharacterized protein</fullName>
    </submittedName>
</protein>
<dbReference type="AlphaFoldDB" id="A0AAN6NKE7"/>
<evidence type="ECO:0000313" key="3">
    <source>
        <dbReference type="Proteomes" id="UP001303473"/>
    </source>
</evidence>
<dbReference type="EMBL" id="MU853752">
    <property type="protein sequence ID" value="KAK3946468.1"/>
    <property type="molecule type" value="Genomic_DNA"/>
</dbReference>
<evidence type="ECO:0000313" key="2">
    <source>
        <dbReference type="EMBL" id="KAK3946468.1"/>
    </source>
</evidence>
<reference evidence="3" key="1">
    <citation type="journal article" date="2023" name="Mol. Phylogenet. Evol.">
        <title>Genome-scale phylogeny and comparative genomics of the fungal order Sordariales.</title>
        <authorList>
            <person name="Hensen N."/>
            <person name="Bonometti L."/>
            <person name="Westerberg I."/>
            <person name="Brannstrom I.O."/>
            <person name="Guillou S."/>
            <person name="Cros-Aarteil S."/>
            <person name="Calhoun S."/>
            <person name="Haridas S."/>
            <person name="Kuo A."/>
            <person name="Mondo S."/>
            <person name="Pangilinan J."/>
            <person name="Riley R."/>
            <person name="LaButti K."/>
            <person name="Andreopoulos B."/>
            <person name="Lipzen A."/>
            <person name="Chen C."/>
            <person name="Yan M."/>
            <person name="Daum C."/>
            <person name="Ng V."/>
            <person name="Clum A."/>
            <person name="Steindorff A."/>
            <person name="Ohm R.A."/>
            <person name="Martin F."/>
            <person name="Silar P."/>
            <person name="Natvig D.O."/>
            <person name="Lalanne C."/>
            <person name="Gautier V."/>
            <person name="Ament-Velasquez S.L."/>
            <person name="Kruys A."/>
            <person name="Hutchinson M.I."/>
            <person name="Powell A.J."/>
            <person name="Barry K."/>
            <person name="Miller A.N."/>
            <person name="Grigoriev I.V."/>
            <person name="Debuchy R."/>
            <person name="Gladieux P."/>
            <person name="Hiltunen Thoren M."/>
            <person name="Johannesson H."/>
        </authorList>
    </citation>
    <scope>NUCLEOTIDE SEQUENCE [LARGE SCALE GENOMIC DNA]</scope>
    <source>
        <strain evidence="3">CBS 340.73</strain>
    </source>
</reference>
<name>A0AAN6NKE7_9PEZI</name>
<evidence type="ECO:0000256" key="1">
    <source>
        <dbReference type="SAM" id="Phobius"/>
    </source>
</evidence>
<organism evidence="2 3">
    <name type="scientific">Diplogelasinospora grovesii</name>
    <dbReference type="NCBI Taxonomy" id="303347"/>
    <lineage>
        <taxon>Eukaryota</taxon>
        <taxon>Fungi</taxon>
        <taxon>Dikarya</taxon>
        <taxon>Ascomycota</taxon>
        <taxon>Pezizomycotina</taxon>
        <taxon>Sordariomycetes</taxon>
        <taxon>Sordariomycetidae</taxon>
        <taxon>Sordariales</taxon>
        <taxon>Diplogelasinosporaceae</taxon>
        <taxon>Diplogelasinospora</taxon>
    </lineage>
</organism>
<sequence>MFGIRVVFSPVYSNFGRTFALWFAYIRLRLSILTHPPLMYWVILDKLAAHASLFFMIKGFFCVWSWSTSVDERETCWDRKGSDM</sequence>
<feature type="transmembrane region" description="Helical" evidence="1">
    <location>
        <begin position="47"/>
        <end position="66"/>
    </location>
</feature>
<dbReference type="Proteomes" id="UP001303473">
    <property type="component" value="Unassembled WGS sequence"/>
</dbReference>
<proteinExistence type="predicted"/>